<organism evidence="2 3">
    <name type="scientific">Liparis tanakae</name>
    <name type="common">Tanaka's snailfish</name>
    <dbReference type="NCBI Taxonomy" id="230148"/>
    <lineage>
        <taxon>Eukaryota</taxon>
        <taxon>Metazoa</taxon>
        <taxon>Chordata</taxon>
        <taxon>Craniata</taxon>
        <taxon>Vertebrata</taxon>
        <taxon>Euteleostomi</taxon>
        <taxon>Actinopterygii</taxon>
        <taxon>Neopterygii</taxon>
        <taxon>Teleostei</taxon>
        <taxon>Neoteleostei</taxon>
        <taxon>Acanthomorphata</taxon>
        <taxon>Eupercaria</taxon>
        <taxon>Perciformes</taxon>
        <taxon>Cottioidei</taxon>
        <taxon>Cottales</taxon>
        <taxon>Liparidae</taxon>
        <taxon>Liparis</taxon>
    </lineage>
</organism>
<protein>
    <submittedName>
        <fullName evidence="2">Uncharacterized protein</fullName>
    </submittedName>
</protein>
<gene>
    <name evidence="2" type="ORF">EYF80_031144</name>
</gene>
<reference evidence="2 3" key="1">
    <citation type="submission" date="2019-03" db="EMBL/GenBank/DDBJ databases">
        <title>First draft genome of Liparis tanakae, snailfish: a comprehensive survey of snailfish specific genes.</title>
        <authorList>
            <person name="Kim W."/>
            <person name="Song I."/>
            <person name="Jeong J.-H."/>
            <person name="Kim D."/>
            <person name="Kim S."/>
            <person name="Ryu S."/>
            <person name="Song J.Y."/>
            <person name="Lee S.K."/>
        </authorList>
    </citation>
    <scope>NUCLEOTIDE SEQUENCE [LARGE SCALE GENOMIC DNA]</scope>
    <source>
        <tissue evidence="2">Muscle</tissue>
    </source>
</reference>
<evidence type="ECO:0000313" key="2">
    <source>
        <dbReference type="EMBL" id="TNN58641.1"/>
    </source>
</evidence>
<sequence length="240" mass="25298">MEFNRRITLTCTASHRFELLKCDECAGPFLVLPRCIRQPRSGSHQSLPVMTQKPFYVQQYGAVGVGVTARGSRAPQHVIQKLQLVSSEELRQNGRLAGAHVGEEVLVMCGRGFSLNGAVRGVKADPHWGRGGNPVAHGFGVSDLSVVGLPGMQLIIFCVLSSVSAVPPPKPSHPVMVDAKDSVFSVSSSVPFKASSAKLEASSSLAAPNHPVIEEPSQEEGEGSDPPCSIRAAGVSPAPS</sequence>
<accession>A0A4Z2GZA7</accession>
<dbReference type="Proteomes" id="UP000314294">
    <property type="component" value="Unassembled WGS sequence"/>
</dbReference>
<comment type="caution">
    <text evidence="2">The sequence shown here is derived from an EMBL/GenBank/DDBJ whole genome shotgun (WGS) entry which is preliminary data.</text>
</comment>
<keyword evidence="3" id="KW-1185">Reference proteome</keyword>
<evidence type="ECO:0000313" key="3">
    <source>
        <dbReference type="Proteomes" id="UP000314294"/>
    </source>
</evidence>
<dbReference type="EMBL" id="SRLO01000374">
    <property type="protein sequence ID" value="TNN58641.1"/>
    <property type="molecule type" value="Genomic_DNA"/>
</dbReference>
<feature type="region of interest" description="Disordered" evidence="1">
    <location>
        <begin position="200"/>
        <end position="240"/>
    </location>
</feature>
<dbReference type="AlphaFoldDB" id="A0A4Z2GZA7"/>
<proteinExistence type="predicted"/>
<evidence type="ECO:0000256" key="1">
    <source>
        <dbReference type="SAM" id="MobiDB-lite"/>
    </source>
</evidence>
<name>A0A4Z2GZA7_9TELE</name>